<dbReference type="GO" id="GO:0019628">
    <property type="term" value="P:urate catabolic process"/>
    <property type="evidence" value="ECO:0007669"/>
    <property type="project" value="TreeGrafter"/>
</dbReference>
<dbReference type="NCBIfam" id="TIGR03180">
    <property type="entry name" value="UraD_2"/>
    <property type="match status" value="1"/>
</dbReference>
<organism evidence="8 9">
    <name type="scientific">Leucobacter chromiiresistens</name>
    <dbReference type="NCBI Taxonomy" id="1079994"/>
    <lineage>
        <taxon>Bacteria</taxon>
        <taxon>Bacillati</taxon>
        <taxon>Actinomycetota</taxon>
        <taxon>Actinomycetes</taxon>
        <taxon>Micrococcales</taxon>
        <taxon>Microbacteriaceae</taxon>
        <taxon>Leucobacter</taxon>
    </lineage>
</organism>
<dbReference type="Pfam" id="PF09349">
    <property type="entry name" value="OHCU_decarbox"/>
    <property type="match status" value="1"/>
</dbReference>
<dbReference type="EC" id="4.1.1.97" evidence="3"/>
<dbReference type="GO" id="GO:0051997">
    <property type="term" value="F:2-oxo-4-hydroxy-4-carboxy-5-ureidoimidazoline decarboxylase activity"/>
    <property type="evidence" value="ECO:0007669"/>
    <property type="project" value="UniProtKB-EC"/>
</dbReference>
<dbReference type="InterPro" id="IPR018020">
    <property type="entry name" value="OHCU_decarboxylase"/>
</dbReference>
<evidence type="ECO:0000259" key="7">
    <source>
        <dbReference type="Pfam" id="PF09349"/>
    </source>
</evidence>
<evidence type="ECO:0000313" key="9">
    <source>
        <dbReference type="Proteomes" id="UP000070810"/>
    </source>
</evidence>
<dbReference type="NCBIfam" id="NF010372">
    <property type="entry name" value="PRK13798.1"/>
    <property type="match status" value="1"/>
</dbReference>
<keyword evidence="5" id="KW-0210">Decarboxylase</keyword>
<feature type="domain" description="Oxo-4-hydroxy-4-carboxy-5-ureidoimidazoline decarboxylase" evidence="7">
    <location>
        <begin position="1"/>
        <end position="151"/>
    </location>
</feature>
<evidence type="ECO:0000256" key="1">
    <source>
        <dbReference type="ARBA" id="ARBA00001163"/>
    </source>
</evidence>
<dbReference type="AlphaFoldDB" id="A0A147ECA9"/>
<comment type="catalytic activity">
    <reaction evidence="1">
        <text>5-hydroxy-2-oxo-4-ureido-2,5-dihydro-1H-imidazole-5-carboxylate + H(+) = (S)-allantoin + CO2</text>
        <dbReference type="Rhea" id="RHEA:26301"/>
        <dbReference type="ChEBI" id="CHEBI:15378"/>
        <dbReference type="ChEBI" id="CHEBI:15678"/>
        <dbReference type="ChEBI" id="CHEBI:16526"/>
        <dbReference type="ChEBI" id="CHEBI:58639"/>
        <dbReference type="EC" id="4.1.1.97"/>
    </reaction>
</comment>
<keyword evidence="6" id="KW-0456">Lyase</keyword>
<evidence type="ECO:0000313" key="8">
    <source>
        <dbReference type="EMBL" id="KTR82005.1"/>
    </source>
</evidence>
<dbReference type="Proteomes" id="UP000070810">
    <property type="component" value="Unassembled WGS sequence"/>
</dbReference>
<evidence type="ECO:0000256" key="5">
    <source>
        <dbReference type="ARBA" id="ARBA00022793"/>
    </source>
</evidence>
<accession>A0A147ECA9</accession>
<reference evidence="8 9" key="1">
    <citation type="journal article" date="2016" name="Front. Microbiol.">
        <title>Genomic Resource of Rice Seed Associated Bacteria.</title>
        <authorList>
            <person name="Midha S."/>
            <person name="Bansal K."/>
            <person name="Sharma S."/>
            <person name="Kumar N."/>
            <person name="Patil P.P."/>
            <person name="Chaudhry V."/>
            <person name="Patil P.B."/>
        </authorList>
    </citation>
    <scope>NUCLEOTIDE SEQUENCE [LARGE SCALE GENOMIC DNA]</scope>
    <source>
        <strain evidence="8 9">NS354</strain>
    </source>
</reference>
<dbReference type="SUPFAM" id="SSF158694">
    <property type="entry name" value="UraD-Like"/>
    <property type="match status" value="1"/>
</dbReference>
<dbReference type="GO" id="GO:0006144">
    <property type="term" value="P:purine nucleobase metabolic process"/>
    <property type="evidence" value="ECO:0007669"/>
    <property type="project" value="UniProtKB-KW"/>
</dbReference>
<name>A0A147ECA9_9MICO</name>
<keyword evidence="9" id="KW-1185">Reference proteome</keyword>
<evidence type="ECO:0000256" key="6">
    <source>
        <dbReference type="ARBA" id="ARBA00023239"/>
    </source>
</evidence>
<dbReference type="PANTHER" id="PTHR43466:SF1">
    <property type="entry name" value="2-OXO-4-HYDROXY-4-CARBOXY-5-UREIDOIMIDAZOLINE DECARBOXYLASE-RELATED"/>
    <property type="match status" value="1"/>
</dbReference>
<keyword evidence="4" id="KW-0659">Purine metabolism</keyword>
<comment type="pathway">
    <text evidence="2">Purine metabolism; urate degradation; (S)-allantoin from urate: step 3/3.</text>
</comment>
<dbReference type="Gene3D" id="1.10.3330.10">
    <property type="entry name" value="Oxo-4-hydroxy-4-carboxy-5-ureidoimidazoline decarboxylase"/>
    <property type="match status" value="1"/>
</dbReference>
<dbReference type="PATRIC" id="fig|1079994.3.peg.170"/>
<dbReference type="InterPro" id="IPR036778">
    <property type="entry name" value="OHCU_decarboxylase_sf"/>
</dbReference>
<protein>
    <recommendedName>
        <fullName evidence="3">2-oxo-4-hydroxy-4-carboxy-5-ureidoimidazoline decarboxylase</fullName>
        <ecNumber evidence="3">4.1.1.97</ecNumber>
    </recommendedName>
</protein>
<proteinExistence type="predicted"/>
<dbReference type="EMBL" id="LDRK01000104">
    <property type="protein sequence ID" value="KTR82005.1"/>
    <property type="molecule type" value="Genomic_DNA"/>
</dbReference>
<gene>
    <name evidence="8" type="ORF">NS354_11560</name>
</gene>
<evidence type="ECO:0000256" key="2">
    <source>
        <dbReference type="ARBA" id="ARBA00004754"/>
    </source>
</evidence>
<comment type="caution">
    <text evidence="8">The sequence shown here is derived from an EMBL/GenBank/DDBJ whole genome shotgun (WGS) entry which is preliminary data.</text>
</comment>
<sequence length="156" mass="16798">MPADQAADLIRPCVDNERWITAVVAGRPYDTVDAALEVADRAAATWSAADVDRALAQHPRIGERADGDTAEAELSRREQAATGIDDTTEAQLLTGNRAYEARFGRVFLIRAAGRSATQILAELTRRLDNTAEDEAAEASRELAQIAALRLEGLLAP</sequence>
<evidence type="ECO:0000256" key="3">
    <source>
        <dbReference type="ARBA" id="ARBA00012257"/>
    </source>
</evidence>
<dbReference type="InterPro" id="IPR017595">
    <property type="entry name" value="OHCU_decarboxylase-2"/>
</dbReference>
<dbReference type="PANTHER" id="PTHR43466">
    <property type="entry name" value="2-OXO-4-HYDROXY-4-CARBOXY-5-UREIDOIMIDAZOLINE DECARBOXYLASE-RELATED"/>
    <property type="match status" value="1"/>
</dbReference>
<evidence type="ECO:0000256" key="4">
    <source>
        <dbReference type="ARBA" id="ARBA00022631"/>
    </source>
</evidence>